<dbReference type="EC" id="2.6.1.19" evidence="6"/>
<keyword evidence="9 16" id="KW-0663">Pyridoxal phosphate</keyword>
<evidence type="ECO:0000256" key="12">
    <source>
        <dbReference type="ARBA" id="ARBA00030857"/>
    </source>
</evidence>
<dbReference type="Proteomes" id="UP000662200">
    <property type="component" value="Unassembled WGS sequence"/>
</dbReference>
<dbReference type="FunFam" id="3.40.640.10:FF:000013">
    <property type="entry name" value="4-aminobutyrate aminotransferase"/>
    <property type="match status" value="1"/>
</dbReference>
<dbReference type="EC" id="2.6.1.22" evidence="5"/>
<dbReference type="Pfam" id="PF00202">
    <property type="entry name" value="Aminotran_3"/>
    <property type="match status" value="1"/>
</dbReference>
<evidence type="ECO:0000256" key="2">
    <source>
        <dbReference type="ARBA" id="ARBA00001933"/>
    </source>
</evidence>
<dbReference type="PIRSF" id="PIRSF000521">
    <property type="entry name" value="Transaminase_4ab_Lys_Orn"/>
    <property type="match status" value="1"/>
</dbReference>
<reference evidence="17" key="2">
    <citation type="submission" date="2020-09" db="EMBL/GenBank/DDBJ databases">
        <authorList>
            <person name="Sun Q."/>
            <person name="Ohkuma M."/>
        </authorList>
    </citation>
    <scope>NUCLEOTIDE SEQUENCE</scope>
    <source>
        <strain evidence="17">JCM 3091</strain>
    </source>
</reference>
<protein>
    <recommendedName>
        <fullName evidence="12">(S)-3-amino-2-methylpropionate transaminase</fullName>
        <ecNumber evidence="6">2.6.1.19</ecNumber>
        <ecNumber evidence="5">2.6.1.22</ecNumber>
    </recommendedName>
    <alternativeName>
        <fullName evidence="13">GABA aminotransferase</fullName>
    </alternativeName>
    <alternativeName>
        <fullName evidence="11">Gamma-amino-N-butyrate transaminase</fullName>
    </alternativeName>
    <alternativeName>
        <fullName evidence="15">Glutamate:succinic semialdehyde transaminase</fullName>
    </alternativeName>
    <alternativeName>
        <fullName evidence="10">L-AIBAT</fullName>
    </alternativeName>
</protein>
<comment type="catalytic activity">
    <reaction evidence="1">
        <text>(S)-3-amino-2-methylpropanoate + 2-oxoglutarate = 2-methyl-3-oxopropanoate + L-glutamate</text>
        <dbReference type="Rhea" id="RHEA:13993"/>
        <dbReference type="ChEBI" id="CHEBI:16810"/>
        <dbReference type="ChEBI" id="CHEBI:29985"/>
        <dbReference type="ChEBI" id="CHEBI:57700"/>
        <dbReference type="ChEBI" id="CHEBI:58655"/>
        <dbReference type="EC" id="2.6.1.22"/>
    </reaction>
</comment>
<gene>
    <name evidence="17" type="primary">argD</name>
    <name evidence="17" type="ORF">GCM10010124_35940</name>
</gene>
<evidence type="ECO:0000256" key="14">
    <source>
        <dbReference type="ARBA" id="ARBA00048021"/>
    </source>
</evidence>
<evidence type="ECO:0000256" key="5">
    <source>
        <dbReference type="ARBA" id="ARBA00012876"/>
    </source>
</evidence>
<evidence type="ECO:0000256" key="8">
    <source>
        <dbReference type="ARBA" id="ARBA00022679"/>
    </source>
</evidence>
<dbReference type="PROSITE" id="PS00600">
    <property type="entry name" value="AA_TRANSFER_CLASS_3"/>
    <property type="match status" value="1"/>
</dbReference>
<evidence type="ECO:0000256" key="7">
    <source>
        <dbReference type="ARBA" id="ARBA00022576"/>
    </source>
</evidence>
<dbReference type="InterPro" id="IPR015424">
    <property type="entry name" value="PyrdxlP-dep_Trfase"/>
</dbReference>
<dbReference type="SUPFAM" id="SSF53383">
    <property type="entry name" value="PLP-dependent transferases"/>
    <property type="match status" value="1"/>
</dbReference>
<dbReference type="AlphaFoldDB" id="A0A8J3BQA5"/>
<evidence type="ECO:0000256" key="13">
    <source>
        <dbReference type="ARBA" id="ARBA00031787"/>
    </source>
</evidence>
<dbReference type="GO" id="GO:0047298">
    <property type="term" value="F:(S)-3-amino-2-methylpropionate transaminase activity"/>
    <property type="evidence" value="ECO:0007669"/>
    <property type="project" value="UniProtKB-EC"/>
</dbReference>
<dbReference type="InterPro" id="IPR015421">
    <property type="entry name" value="PyrdxlP-dep_Trfase_major"/>
</dbReference>
<keyword evidence="8" id="KW-0808">Transferase</keyword>
<comment type="similarity">
    <text evidence="4 16">Belongs to the class-III pyridoxal-phosphate-dependent aminotransferase family.</text>
</comment>
<evidence type="ECO:0000256" key="3">
    <source>
        <dbReference type="ARBA" id="ARBA00005176"/>
    </source>
</evidence>
<dbReference type="RefSeq" id="WP_189115518.1">
    <property type="nucleotide sequence ID" value="NZ_BMQC01000016.1"/>
</dbReference>
<keyword evidence="7 17" id="KW-0032">Aminotransferase</keyword>
<sequence>MQPPQWYDPSRPVPDLVTPIPGPQAKLVLERDTAVTSPSLPRAYPMAPRRGYGLALEDVDGNLFLDFNAGIAVNSTGHAHPTVVRAVQEQAADLLHYSASDFYLPVYSRMAEALAATAPMDGPVRVFLTNSGAEAVEGALKLARYATGRQYAISFYGAFHGRTYGAVSLTASKAKYHKGFGPLLPGILRAPYAPVPVSYLEDVLFRYEVDPTEVAAVFVEPVQGEGGFIVPPPGWLADLREVCDRYGILLVADEVQSGMGRTGRMWAVEHFGVAPDILTSAKGIASGLPLGAILARQELMETWSAGAHGSTYGGSPVPCAAGLATLQVIAEEELLANATVRGAALTAGLRELAGRYPRMVRDVRGLGLMIGVEFPDGRLANAVQDAAFHRGLLVLEAGENAIRMSPPLVVSAAEVATALRLFGAAVADVASAEGLA</sequence>
<dbReference type="InterPro" id="IPR005814">
    <property type="entry name" value="Aminotrans_3"/>
</dbReference>
<evidence type="ECO:0000313" key="18">
    <source>
        <dbReference type="Proteomes" id="UP000662200"/>
    </source>
</evidence>
<evidence type="ECO:0000256" key="16">
    <source>
        <dbReference type="RuleBase" id="RU003560"/>
    </source>
</evidence>
<dbReference type="InterPro" id="IPR049704">
    <property type="entry name" value="Aminotrans_3_PPA_site"/>
</dbReference>
<dbReference type="GO" id="GO:0034386">
    <property type="term" value="F:4-aminobutyrate:2-oxoglutarate transaminase activity"/>
    <property type="evidence" value="ECO:0007669"/>
    <property type="project" value="UniProtKB-EC"/>
</dbReference>
<dbReference type="PANTHER" id="PTHR11986:SF58">
    <property type="entry name" value="LEUCINE_METHIONINE RACEMASE"/>
    <property type="match status" value="1"/>
</dbReference>
<dbReference type="InterPro" id="IPR015422">
    <property type="entry name" value="PyrdxlP-dep_Trfase_small"/>
</dbReference>
<comment type="pathway">
    <text evidence="3">Amino-acid degradation; 4-aminobutanoate degradation.</text>
</comment>
<dbReference type="PANTHER" id="PTHR11986">
    <property type="entry name" value="AMINOTRANSFERASE CLASS III"/>
    <property type="match status" value="1"/>
</dbReference>
<proteinExistence type="inferred from homology"/>
<evidence type="ECO:0000256" key="6">
    <source>
        <dbReference type="ARBA" id="ARBA00012912"/>
    </source>
</evidence>
<dbReference type="Gene3D" id="3.40.640.10">
    <property type="entry name" value="Type I PLP-dependent aspartate aminotransferase-like (Major domain)"/>
    <property type="match status" value="1"/>
</dbReference>
<evidence type="ECO:0000256" key="11">
    <source>
        <dbReference type="ARBA" id="ARBA00030204"/>
    </source>
</evidence>
<dbReference type="InterPro" id="IPR050103">
    <property type="entry name" value="Class-III_PLP-dep_AT"/>
</dbReference>
<dbReference type="GO" id="GO:0042802">
    <property type="term" value="F:identical protein binding"/>
    <property type="evidence" value="ECO:0007669"/>
    <property type="project" value="TreeGrafter"/>
</dbReference>
<evidence type="ECO:0000256" key="10">
    <source>
        <dbReference type="ARBA" id="ARBA00029760"/>
    </source>
</evidence>
<accession>A0A8J3BQA5</accession>
<evidence type="ECO:0000256" key="9">
    <source>
        <dbReference type="ARBA" id="ARBA00022898"/>
    </source>
</evidence>
<dbReference type="CDD" id="cd00610">
    <property type="entry name" value="OAT_like"/>
    <property type="match status" value="1"/>
</dbReference>
<dbReference type="EMBL" id="BMQC01000016">
    <property type="protein sequence ID" value="GGK40064.1"/>
    <property type="molecule type" value="Genomic_DNA"/>
</dbReference>
<keyword evidence="18" id="KW-1185">Reference proteome</keyword>
<comment type="caution">
    <text evidence="17">The sequence shown here is derived from an EMBL/GenBank/DDBJ whole genome shotgun (WGS) entry which is preliminary data.</text>
</comment>
<organism evidence="17 18">
    <name type="scientific">Pilimelia terevasa</name>
    <dbReference type="NCBI Taxonomy" id="53372"/>
    <lineage>
        <taxon>Bacteria</taxon>
        <taxon>Bacillati</taxon>
        <taxon>Actinomycetota</taxon>
        <taxon>Actinomycetes</taxon>
        <taxon>Micromonosporales</taxon>
        <taxon>Micromonosporaceae</taxon>
        <taxon>Pilimelia</taxon>
    </lineage>
</organism>
<evidence type="ECO:0000256" key="15">
    <source>
        <dbReference type="ARBA" id="ARBA00050054"/>
    </source>
</evidence>
<dbReference type="Gene3D" id="3.90.1150.10">
    <property type="entry name" value="Aspartate Aminotransferase, domain 1"/>
    <property type="match status" value="1"/>
</dbReference>
<evidence type="ECO:0000313" key="17">
    <source>
        <dbReference type="EMBL" id="GGK40064.1"/>
    </source>
</evidence>
<name>A0A8J3BQA5_9ACTN</name>
<reference evidence="17" key="1">
    <citation type="journal article" date="2014" name="Int. J. Syst. Evol. Microbiol.">
        <title>Complete genome sequence of Corynebacterium casei LMG S-19264T (=DSM 44701T), isolated from a smear-ripened cheese.</title>
        <authorList>
            <consortium name="US DOE Joint Genome Institute (JGI-PGF)"/>
            <person name="Walter F."/>
            <person name="Albersmeier A."/>
            <person name="Kalinowski J."/>
            <person name="Ruckert C."/>
        </authorList>
    </citation>
    <scope>NUCLEOTIDE SEQUENCE</scope>
    <source>
        <strain evidence="17">JCM 3091</strain>
    </source>
</reference>
<comment type="catalytic activity">
    <reaction evidence="14">
        <text>4-aminobutanoate + 2-oxoglutarate = succinate semialdehyde + L-glutamate</text>
        <dbReference type="Rhea" id="RHEA:23352"/>
        <dbReference type="ChEBI" id="CHEBI:16810"/>
        <dbReference type="ChEBI" id="CHEBI:29985"/>
        <dbReference type="ChEBI" id="CHEBI:57706"/>
        <dbReference type="ChEBI" id="CHEBI:59888"/>
        <dbReference type="EC" id="2.6.1.19"/>
    </reaction>
</comment>
<dbReference type="GO" id="GO:0030170">
    <property type="term" value="F:pyridoxal phosphate binding"/>
    <property type="evidence" value="ECO:0007669"/>
    <property type="project" value="InterPro"/>
</dbReference>
<evidence type="ECO:0000256" key="1">
    <source>
        <dbReference type="ARBA" id="ARBA00001750"/>
    </source>
</evidence>
<comment type="cofactor">
    <cofactor evidence="2">
        <name>pyridoxal 5'-phosphate</name>
        <dbReference type="ChEBI" id="CHEBI:597326"/>
    </cofactor>
</comment>
<evidence type="ECO:0000256" key="4">
    <source>
        <dbReference type="ARBA" id="ARBA00008954"/>
    </source>
</evidence>